<dbReference type="Gene3D" id="3.90.1200.10">
    <property type="match status" value="1"/>
</dbReference>
<dbReference type="InterPro" id="IPR011009">
    <property type="entry name" value="Kinase-like_dom_sf"/>
</dbReference>
<dbReference type="EMBL" id="JADGIK010000001">
    <property type="protein sequence ID" value="MBF0596077.1"/>
    <property type="molecule type" value="Genomic_DNA"/>
</dbReference>
<reference evidence="2" key="1">
    <citation type="submission" date="2020-10" db="EMBL/GenBank/DDBJ databases">
        <authorList>
            <person name="Lu T."/>
            <person name="Wang Q."/>
            <person name="Han X."/>
        </authorList>
    </citation>
    <scope>NUCLEOTIDE SEQUENCE</scope>
    <source>
        <strain evidence="2">WQ 117</strain>
    </source>
</reference>
<name>A0A8J7FKQ0_9FLAO</name>
<evidence type="ECO:0000313" key="3">
    <source>
        <dbReference type="Proteomes" id="UP000608754"/>
    </source>
</evidence>
<dbReference type="InterPro" id="IPR002575">
    <property type="entry name" value="Aminoglycoside_PTrfase"/>
</dbReference>
<comment type="caution">
    <text evidence="2">The sequence shown here is derived from an EMBL/GenBank/DDBJ whole genome shotgun (WGS) entry which is preliminary data.</text>
</comment>
<keyword evidence="3" id="KW-1185">Reference proteome</keyword>
<dbReference type="SUPFAM" id="SSF56112">
    <property type="entry name" value="Protein kinase-like (PK-like)"/>
    <property type="match status" value="1"/>
</dbReference>
<evidence type="ECO:0000313" key="2">
    <source>
        <dbReference type="EMBL" id="MBF0596077.1"/>
    </source>
</evidence>
<dbReference type="AlphaFoldDB" id="A0A8J7FKQ0"/>
<dbReference type="PANTHER" id="PTHR21064:SF5">
    <property type="entry name" value="SLR1880 PROTEIN"/>
    <property type="match status" value="1"/>
</dbReference>
<gene>
    <name evidence="2" type="ORF">IM532_01125</name>
</gene>
<evidence type="ECO:0000259" key="1">
    <source>
        <dbReference type="Pfam" id="PF01636"/>
    </source>
</evidence>
<organism evidence="2 3">
    <name type="scientific">Faecalibacter rhinopitheci</name>
    <dbReference type="NCBI Taxonomy" id="2779678"/>
    <lineage>
        <taxon>Bacteria</taxon>
        <taxon>Pseudomonadati</taxon>
        <taxon>Bacteroidota</taxon>
        <taxon>Flavobacteriia</taxon>
        <taxon>Flavobacteriales</taxon>
        <taxon>Weeksellaceae</taxon>
        <taxon>Faecalibacter</taxon>
    </lineage>
</organism>
<dbReference type="InterPro" id="IPR050249">
    <property type="entry name" value="Pseudomonas-type_ThrB"/>
</dbReference>
<dbReference type="PANTHER" id="PTHR21064">
    <property type="entry name" value="AMINOGLYCOSIDE PHOSPHOTRANSFERASE DOMAIN-CONTAINING PROTEIN-RELATED"/>
    <property type="match status" value="1"/>
</dbReference>
<feature type="domain" description="Aminoglycoside phosphotransferase" evidence="1">
    <location>
        <begin position="17"/>
        <end position="253"/>
    </location>
</feature>
<proteinExistence type="predicted"/>
<protein>
    <submittedName>
        <fullName evidence="2">Aminoglycoside phosphotransferase family protein</fullName>
    </submittedName>
</protein>
<accession>A0A8J7FKQ0</accession>
<dbReference type="Pfam" id="PF01636">
    <property type="entry name" value="APH"/>
    <property type="match status" value="1"/>
</dbReference>
<dbReference type="RefSeq" id="WP_194181607.1">
    <property type="nucleotide sequence ID" value="NZ_JADGIK010000001.1"/>
</dbReference>
<sequence>MDRVLAYYFEKPEDLIVKPITEGLINQTFEIKLGINRYILQQLNTSIFKKPEDIISNMLAIGNHLKMNEYPKSIINILPNLNQNYLTFVNDEVWRLTNYIPNSVCYNQVCSKEQAYQAAKAISEFHYYLKDLDITRIKPSIIGFLDYKKRVESYTKAVTEGNQQRVKIASEAINYINNHLPLVEKYLALEFPQRIVHADAKIGNFLFDQSDSTKVKAVIDWDTIIPGNILCDFGDMVRTYSNLRVEDDPNPEDNFSLTYYESVKEGFLSELKNILTDKELEAIDLTAYVVILIQAIRFITDFLQDDIYYHTTRENQNLDRTINQINLLKSIQKHICIN</sequence>
<dbReference type="Proteomes" id="UP000608754">
    <property type="component" value="Unassembled WGS sequence"/>
</dbReference>